<feature type="compositionally biased region" description="Polar residues" evidence="7">
    <location>
        <begin position="599"/>
        <end position="609"/>
    </location>
</feature>
<dbReference type="FunFam" id="1.20.5.170:FF:000065">
    <property type="entry name" value="Keratin, type II cytoskeletal 80"/>
    <property type="match status" value="1"/>
</dbReference>
<sequence>MSRQFSSQSAFSSRSKRVYSAGSSPGSGGSRLAVGSVCQARGRCGSGGGYGSYARGFGSQSLYNLGGSKSISFNLVERSSTGFRQGGGVGRVFGGARSFGGGGSGGGGLGSGAFGGFGGRGSGGGAFGGGAYGGGAFGGGGYGGGFGGSSFGLGASCPLGGIQQVSINQSLLQPLDLEVDPEIQRVKTQEREQIKVLNNKFASFIDKVRFLEQQNQVLQTKWELLQQLNTSTRPFSLEPALESYISELRRQVDFLNAEQMRQNSEVMSMQDVVEDYKNKYEEEINRRTNNENDFVILKKDVDAAYVNKVDLQSKVDLLLGEASFLKHIFEMELSQMQTFISDTNVIVSMDNNRSLDLDSIIKAVQIQYEMIAQKSKEEAEALYQSKFQELQLTAGRHGDDLKNSRMEIAELNRTIQRLQAEISSLKKQNDQMRSIISDAEEKGDQALQDAGQKLQGMEEALQQSKEHMARLLRDYQALLGAKLSLDVEIATYRRLLECEESRMSGELQSLVSISVQSSQVSLSGTGGGGVRGSGGFSSGGGGGGSSSWGYSSRGGGGGGYGGGSRGGSGGGYGASGGGNYGGSSKSGSKFGGRSGGSSKLQIIQTSTNTSHKHIVE</sequence>
<feature type="region of interest" description="Disordered" evidence="7">
    <location>
        <begin position="522"/>
        <end position="548"/>
    </location>
</feature>
<dbReference type="AlphaFoldDB" id="A0A7J7ZIS7"/>
<feature type="coiled-coil region" evidence="6">
    <location>
        <begin position="245"/>
        <end position="293"/>
    </location>
</feature>
<dbReference type="InterPro" id="IPR003054">
    <property type="entry name" value="Keratin_II"/>
</dbReference>
<dbReference type="EMBL" id="JACAGB010000003">
    <property type="protein sequence ID" value="KAF6374061.1"/>
    <property type="molecule type" value="Genomic_DNA"/>
</dbReference>
<keyword evidence="2 5" id="KW-0403">Intermediate filament</keyword>
<dbReference type="GO" id="GO:0005615">
    <property type="term" value="C:extracellular space"/>
    <property type="evidence" value="ECO:0007669"/>
    <property type="project" value="TreeGrafter"/>
</dbReference>
<keyword evidence="1 9" id="KW-0416">Keratin</keyword>
<feature type="region of interest" description="Disordered" evidence="7">
    <location>
        <begin position="566"/>
        <end position="616"/>
    </location>
</feature>
<evidence type="ECO:0000256" key="6">
    <source>
        <dbReference type="SAM" id="Coils"/>
    </source>
</evidence>
<feature type="domain" description="IF rod" evidence="8">
    <location>
        <begin position="190"/>
        <end position="503"/>
    </location>
</feature>
<feature type="region of interest" description="Disordered" evidence="7">
    <location>
        <begin position="1"/>
        <end position="31"/>
    </location>
</feature>
<dbReference type="SMART" id="SM01391">
    <property type="entry name" value="Filament"/>
    <property type="match status" value="1"/>
</dbReference>
<dbReference type="Pfam" id="PF16208">
    <property type="entry name" value="Keratin_2_head"/>
    <property type="match status" value="1"/>
</dbReference>
<protein>
    <submittedName>
        <fullName evidence="9">Keratin 77</fullName>
    </submittedName>
</protein>
<feature type="compositionally biased region" description="Low complexity" evidence="7">
    <location>
        <begin position="1"/>
        <end position="13"/>
    </location>
</feature>
<keyword evidence="10" id="KW-1185">Reference proteome</keyword>
<feature type="compositionally biased region" description="Gly residues" evidence="7">
    <location>
        <begin position="566"/>
        <end position="581"/>
    </location>
</feature>
<dbReference type="Gene3D" id="1.20.5.1160">
    <property type="entry name" value="Vasodilator-stimulated phosphoprotein"/>
    <property type="match status" value="1"/>
</dbReference>
<reference evidence="9 10" key="1">
    <citation type="journal article" date="2020" name="Nature">
        <title>Six reference-quality genomes reveal evolution of bat adaptations.</title>
        <authorList>
            <person name="Jebb D."/>
            <person name="Huang Z."/>
            <person name="Pippel M."/>
            <person name="Hughes G.M."/>
            <person name="Lavrichenko K."/>
            <person name="Devanna P."/>
            <person name="Winkler S."/>
            <person name="Jermiin L.S."/>
            <person name="Skirmuntt E.C."/>
            <person name="Katzourakis A."/>
            <person name="Burkitt-Gray L."/>
            <person name="Ray D.A."/>
            <person name="Sullivan K.A.M."/>
            <person name="Roscito J.G."/>
            <person name="Kirilenko B.M."/>
            <person name="Davalos L.M."/>
            <person name="Corthals A.P."/>
            <person name="Power M.L."/>
            <person name="Jones G."/>
            <person name="Ransome R.D."/>
            <person name="Dechmann D.K.N."/>
            <person name="Locatelli A.G."/>
            <person name="Puechmaille S.J."/>
            <person name="Fedrigo O."/>
            <person name="Jarvis E.D."/>
            <person name="Hiller M."/>
            <person name="Vernes S.C."/>
            <person name="Myers E.W."/>
            <person name="Teeling E.C."/>
        </authorList>
    </citation>
    <scope>NUCLEOTIDE SEQUENCE [LARGE SCALE GENOMIC DNA]</scope>
    <source>
        <strain evidence="9">MPipKuh1</strain>
        <tissue evidence="9">Flight muscle</tissue>
    </source>
</reference>
<comment type="similarity">
    <text evidence="4 5">Belongs to the intermediate filament family.</text>
</comment>
<keyword evidence="3 6" id="KW-0175">Coiled coil</keyword>
<evidence type="ECO:0000256" key="5">
    <source>
        <dbReference type="RuleBase" id="RU000685"/>
    </source>
</evidence>
<dbReference type="FunFam" id="1.20.5.1160:FF:000001">
    <property type="entry name" value="Keratin type II"/>
    <property type="match status" value="1"/>
</dbReference>
<dbReference type="PRINTS" id="PR01276">
    <property type="entry name" value="TYPE2KERATIN"/>
</dbReference>
<evidence type="ECO:0000256" key="2">
    <source>
        <dbReference type="ARBA" id="ARBA00022754"/>
    </source>
</evidence>
<dbReference type="GO" id="GO:0031424">
    <property type="term" value="P:keratinization"/>
    <property type="evidence" value="ECO:0007669"/>
    <property type="project" value="TreeGrafter"/>
</dbReference>
<organism evidence="9 10">
    <name type="scientific">Pipistrellus kuhlii</name>
    <name type="common">Kuhl's pipistrelle</name>
    <dbReference type="NCBI Taxonomy" id="59472"/>
    <lineage>
        <taxon>Eukaryota</taxon>
        <taxon>Metazoa</taxon>
        <taxon>Chordata</taxon>
        <taxon>Craniata</taxon>
        <taxon>Vertebrata</taxon>
        <taxon>Euteleostomi</taxon>
        <taxon>Mammalia</taxon>
        <taxon>Eutheria</taxon>
        <taxon>Laurasiatheria</taxon>
        <taxon>Chiroptera</taxon>
        <taxon>Yangochiroptera</taxon>
        <taxon>Vespertilionidae</taxon>
        <taxon>Pipistrellus</taxon>
    </lineage>
</organism>
<evidence type="ECO:0000259" key="8">
    <source>
        <dbReference type="PROSITE" id="PS51842"/>
    </source>
</evidence>
<dbReference type="PANTHER" id="PTHR45616:SF24">
    <property type="entry name" value="KERATIN, TYPE II CYTOSKELETAL 1B"/>
    <property type="match status" value="1"/>
</dbReference>
<dbReference type="InterPro" id="IPR032444">
    <property type="entry name" value="Keratin_2_head"/>
</dbReference>
<gene>
    <name evidence="9" type="ORF">mPipKuh1_007378</name>
</gene>
<dbReference type="Gene3D" id="1.20.5.170">
    <property type="match status" value="1"/>
</dbReference>
<name>A0A7J7ZIS7_PIPKU</name>
<dbReference type="OrthoDB" id="9837555at2759"/>
<feature type="compositionally biased region" description="Gly residues" evidence="7">
    <location>
        <begin position="524"/>
        <end position="548"/>
    </location>
</feature>
<dbReference type="PROSITE" id="PS00226">
    <property type="entry name" value="IF_ROD_1"/>
    <property type="match status" value="1"/>
</dbReference>
<dbReference type="SUPFAM" id="SSF64593">
    <property type="entry name" value="Intermediate filament protein, coiled coil region"/>
    <property type="match status" value="2"/>
</dbReference>
<dbReference type="FunFam" id="1.20.5.500:FF:000001">
    <property type="entry name" value="Type II keratin 23"/>
    <property type="match status" value="1"/>
</dbReference>
<accession>A0A7J7ZIS7</accession>
<evidence type="ECO:0000256" key="1">
    <source>
        <dbReference type="ARBA" id="ARBA00022744"/>
    </source>
</evidence>
<dbReference type="InterPro" id="IPR018039">
    <property type="entry name" value="IF_conserved"/>
</dbReference>
<dbReference type="Proteomes" id="UP000558488">
    <property type="component" value="Unassembled WGS sequence"/>
</dbReference>
<comment type="caution">
    <text evidence="9">The sequence shown here is derived from an EMBL/GenBank/DDBJ whole genome shotgun (WGS) entry which is preliminary data.</text>
</comment>
<evidence type="ECO:0000256" key="7">
    <source>
        <dbReference type="SAM" id="MobiDB-lite"/>
    </source>
</evidence>
<dbReference type="PANTHER" id="PTHR45616">
    <property type="entry name" value="GATA-TYPE DOMAIN-CONTAINING PROTEIN"/>
    <property type="match status" value="1"/>
</dbReference>
<dbReference type="GO" id="GO:0030280">
    <property type="term" value="F:structural constituent of skin epidermis"/>
    <property type="evidence" value="ECO:0007669"/>
    <property type="project" value="TreeGrafter"/>
</dbReference>
<dbReference type="Pfam" id="PF00038">
    <property type="entry name" value="Filament"/>
    <property type="match status" value="1"/>
</dbReference>
<evidence type="ECO:0000256" key="3">
    <source>
        <dbReference type="ARBA" id="ARBA00023054"/>
    </source>
</evidence>
<dbReference type="Gene3D" id="1.20.5.500">
    <property type="entry name" value="Single helix bin"/>
    <property type="match status" value="1"/>
</dbReference>
<dbReference type="GO" id="GO:0045095">
    <property type="term" value="C:keratin filament"/>
    <property type="evidence" value="ECO:0007669"/>
    <property type="project" value="InterPro"/>
</dbReference>
<evidence type="ECO:0000256" key="4">
    <source>
        <dbReference type="ARBA" id="ARBA00061646"/>
    </source>
</evidence>
<feature type="coiled-coil region" evidence="6">
    <location>
        <begin position="401"/>
        <end position="474"/>
    </location>
</feature>
<proteinExistence type="inferred from homology"/>
<dbReference type="GO" id="GO:0045109">
    <property type="term" value="P:intermediate filament organization"/>
    <property type="evidence" value="ECO:0007669"/>
    <property type="project" value="TreeGrafter"/>
</dbReference>
<evidence type="ECO:0000313" key="10">
    <source>
        <dbReference type="Proteomes" id="UP000558488"/>
    </source>
</evidence>
<evidence type="ECO:0000313" key="9">
    <source>
        <dbReference type="EMBL" id="KAF6374061.1"/>
    </source>
</evidence>
<dbReference type="InterPro" id="IPR039008">
    <property type="entry name" value="IF_rod_dom"/>
</dbReference>
<dbReference type="PROSITE" id="PS51842">
    <property type="entry name" value="IF_ROD_2"/>
    <property type="match status" value="1"/>
</dbReference>